<dbReference type="Proteomes" id="UP001283341">
    <property type="component" value="Unassembled WGS sequence"/>
</dbReference>
<organism evidence="6 7">
    <name type="scientific">Apodospora peruviana</name>
    <dbReference type="NCBI Taxonomy" id="516989"/>
    <lineage>
        <taxon>Eukaryota</taxon>
        <taxon>Fungi</taxon>
        <taxon>Dikarya</taxon>
        <taxon>Ascomycota</taxon>
        <taxon>Pezizomycotina</taxon>
        <taxon>Sordariomycetes</taxon>
        <taxon>Sordariomycetidae</taxon>
        <taxon>Sordariales</taxon>
        <taxon>Lasiosphaeriaceae</taxon>
        <taxon>Apodospora</taxon>
    </lineage>
</organism>
<feature type="compositionally biased region" description="Low complexity" evidence="4">
    <location>
        <begin position="50"/>
        <end position="71"/>
    </location>
</feature>
<evidence type="ECO:0000256" key="2">
    <source>
        <dbReference type="ARBA" id="ARBA00022801"/>
    </source>
</evidence>
<dbReference type="Pfam" id="PF03167">
    <property type="entry name" value="UDG"/>
    <property type="match status" value="1"/>
</dbReference>
<dbReference type="PANTHER" id="PTHR12159">
    <property type="entry name" value="G/T AND G/U MISMATCH-SPECIFIC DNA GLYCOSYLASE"/>
    <property type="match status" value="1"/>
</dbReference>
<keyword evidence="3" id="KW-0234">DNA repair</keyword>
<dbReference type="Gene3D" id="3.40.470.10">
    <property type="entry name" value="Uracil-DNA glycosylase-like domain"/>
    <property type="match status" value="1"/>
</dbReference>
<feature type="region of interest" description="Disordered" evidence="4">
    <location>
        <begin position="1"/>
        <end position="25"/>
    </location>
</feature>
<dbReference type="InterPro" id="IPR036895">
    <property type="entry name" value="Uracil-DNA_glycosylase-like_sf"/>
</dbReference>
<sequence>MEDSKVEVAVTNNERSPPPPSFTGRLRLQDFMFNGAGIASASAGVRRSPRISSTPPISSTTATRASTSAAPLHLNPQRSLQRNTASPSPSAKRKLLQDQEQDGSPSTSPTKRPKLSPTKRKSSGYAAPSTYAHLSHLPDALAENLLVLFVGLNPGIQTARTGHAYAHPTNLFWRLLHSSGVTPRLCAAAEDRNMPQLYSLGLTNIVSRPSRNGAELSKSEMDAGVEILEEKVRRWRPESVCVVGKSIWESLWRVRHGRSIKASEFRYGWQDEGENMGVIDGGWKGARVFVATSTSGLAASLKPPEKERIWRGLGGWVDKRRAERKNGEVPTAPGKVGEAA</sequence>
<protein>
    <submittedName>
        <fullName evidence="6">Hydrolase-like protein</fullName>
    </submittedName>
</protein>
<comment type="caution">
    <text evidence="6">The sequence shown here is derived from an EMBL/GenBank/DDBJ whole genome shotgun (WGS) entry which is preliminary data.</text>
</comment>
<keyword evidence="7" id="KW-1185">Reference proteome</keyword>
<feature type="compositionally biased region" description="Polar residues" evidence="4">
    <location>
        <begin position="76"/>
        <end position="89"/>
    </location>
</feature>
<name>A0AAE0MEI2_9PEZI</name>
<dbReference type="GO" id="GO:0006285">
    <property type="term" value="P:base-excision repair, AP site formation"/>
    <property type="evidence" value="ECO:0007669"/>
    <property type="project" value="InterPro"/>
</dbReference>
<dbReference type="AlphaFoldDB" id="A0AAE0MEI2"/>
<feature type="compositionally biased region" description="Basic residues" evidence="4">
    <location>
        <begin position="111"/>
        <end position="122"/>
    </location>
</feature>
<dbReference type="GO" id="GO:0004844">
    <property type="term" value="F:uracil DNA N-glycosylase activity"/>
    <property type="evidence" value="ECO:0007669"/>
    <property type="project" value="TreeGrafter"/>
</dbReference>
<feature type="region of interest" description="Disordered" evidence="4">
    <location>
        <begin position="40"/>
        <end position="126"/>
    </location>
</feature>
<feature type="domain" description="Uracil-DNA glycosylase-like" evidence="5">
    <location>
        <begin position="141"/>
        <end position="313"/>
    </location>
</feature>
<dbReference type="PANTHER" id="PTHR12159:SF9">
    <property type="entry name" value="G_T MISMATCH-SPECIFIC THYMINE DNA GLYCOSYLASE"/>
    <property type="match status" value="1"/>
</dbReference>
<dbReference type="InterPro" id="IPR015637">
    <property type="entry name" value="MUG/TDG"/>
</dbReference>
<dbReference type="CDD" id="cd10028">
    <property type="entry name" value="UDG-F2_TDG_MUG"/>
    <property type="match status" value="1"/>
</dbReference>
<keyword evidence="2 6" id="KW-0378">Hydrolase</keyword>
<reference evidence="6" key="2">
    <citation type="submission" date="2023-06" db="EMBL/GenBank/DDBJ databases">
        <authorList>
            <consortium name="Lawrence Berkeley National Laboratory"/>
            <person name="Haridas S."/>
            <person name="Hensen N."/>
            <person name="Bonometti L."/>
            <person name="Westerberg I."/>
            <person name="Brannstrom I.O."/>
            <person name="Guillou S."/>
            <person name="Cros-Aarteil S."/>
            <person name="Calhoun S."/>
            <person name="Kuo A."/>
            <person name="Mondo S."/>
            <person name="Pangilinan J."/>
            <person name="Riley R."/>
            <person name="Labutti K."/>
            <person name="Andreopoulos B."/>
            <person name="Lipzen A."/>
            <person name="Chen C."/>
            <person name="Yanf M."/>
            <person name="Daum C."/>
            <person name="Ng V."/>
            <person name="Clum A."/>
            <person name="Steindorff A."/>
            <person name="Ohm R."/>
            <person name="Martin F."/>
            <person name="Silar P."/>
            <person name="Natvig D."/>
            <person name="Lalanne C."/>
            <person name="Gautier V."/>
            <person name="Ament-Velasquez S.L."/>
            <person name="Kruys A."/>
            <person name="Hutchinson M.I."/>
            <person name="Powell A.J."/>
            <person name="Barry K."/>
            <person name="Miller A.N."/>
            <person name="Grigoriev I.V."/>
            <person name="Debuchy R."/>
            <person name="Gladieux P."/>
            <person name="Thoren M.H."/>
            <person name="Johannesson H."/>
        </authorList>
    </citation>
    <scope>NUCLEOTIDE SEQUENCE</scope>
    <source>
        <strain evidence="6">CBS 118394</strain>
    </source>
</reference>
<dbReference type="InterPro" id="IPR005122">
    <property type="entry name" value="Uracil-DNA_glycosylase-like"/>
</dbReference>
<keyword evidence="1" id="KW-0227">DNA damage</keyword>
<dbReference type="GO" id="GO:0008263">
    <property type="term" value="F:pyrimidine-specific mismatch base pair DNA N-glycosylase activity"/>
    <property type="evidence" value="ECO:0007669"/>
    <property type="project" value="TreeGrafter"/>
</dbReference>
<reference evidence="6" key="1">
    <citation type="journal article" date="2023" name="Mol. Phylogenet. Evol.">
        <title>Genome-scale phylogeny and comparative genomics of the fungal order Sordariales.</title>
        <authorList>
            <person name="Hensen N."/>
            <person name="Bonometti L."/>
            <person name="Westerberg I."/>
            <person name="Brannstrom I.O."/>
            <person name="Guillou S."/>
            <person name="Cros-Aarteil S."/>
            <person name="Calhoun S."/>
            <person name="Haridas S."/>
            <person name="Kuo A."/>
            <person name="Mondo S."/>
            <person name="Pangilinan J."/>
            <person name="Riley R."/>
            <person name="LaButti K."/>
            <person name="Andreopoulos B."/>
            <person name="Lipzen A."/>
            <person name="Chen C."/>
            <person name="Yan M."/>
            <person name="Daum C."/>
            <person name="Ng V."/>
            <person name="Clum A."/>
            <person name="Steindorff A."/>
            <person name="Ohm R.A."/>
            <person name="Martin F."/>
            <person name="Silar P."/>
            <person name="Natvig D.O."/>
            <person name="Lalanne C."/>
            <person name="Gautier V."/>
            <person name="Ament-Velasquez S.L."/>
            <person name="Kruys A."/>
            <person name="Hutchinson M.I."/>
            <person name="Powell A.J."/>
            <person name="Barry K."/>
            <person name="Miller A.N."/>
            <person name="Grigoriev I.V."/>
            <person name="Debuchy R."/>
            <person name="Gladieux P."/>
            <person name="Hiltunen Thoren M."/>
            <person name="Johannesson H."/>
        </authorList>
    </citation>
    <scope>NUCLEOTIDE SEQUENCE</scope>
    <source>
        <strain evidence="6">CBS 118394</strain>
    </source>
</reference>
<dbReference type="SUPFAM" id="SSF52141">
    <property type="entry name" value="Uracil-DNA glycosylase-like"/>
    <property type="match status" value="1"/>
</dbReference>
<evidence type="ECO:0000256" key="4">
    <source>
        <dbReference type="SAM" id="MobiDB-lite"/>
    </source>
</evidence>
<evidence type="ECO:0000313" key="7">
    <source>
        <dbReference type="Proteomes" id="UP001283341"/>
    </source>
</evidence>
<evidence type="ECO:0000256" key="1">
    <source>
        <dbReference type="ARBA" id="ARBA00022763"/>
    </source>
</evidence>
<dbReference type="FunFam" id="3.40.470.10:FF:000010">
    <property type="entry name" value="G/U mismatch-specific DNA glycosylase"/>
    <property type="match status" value="1"/>
</dbReference>
<dbReference type="EMBL" id="JAUEDM010000001">
    <property type="protein sequence ID" value="KAK3329492.1"/>
    <property type="molecule type" value="Genomic_DNA"/>
</dbReference>
<accession>A0AAE0MEI2</accession>
<proteinExistence type="predicted"/>
<gene>
    <name evidence="6" type="ORF">B0H66DRAFT_27342</name>
</gene>
<evidence type="ECO:0000256" key="3">
    <source>
        <dbReference type="ARBA" id="ARBA00023204"/>
    </source>
</evidence>
<evidence type="ECO:0000259" key="5">
    <source>
        <dbReference type="Pfam" id="PF03167"/>
    </source>
</evidence>
<feature type="region of interest" description="Disordered" evidence="4">
    <location>
        <begin position="321"/>
        <end position="340"/>
    </location>
</feature>
<evidence type="ECO:0000313" key="6">
    <source>
        <dbReference type="EMBL" id="KAK3329492.1"/>
    </source>
</evidence>